<dbReference type="Gene3D" id="1.10.10.10">
    <property type="entry name" value="Winged helix-like DNA-binding domain superfamily/Winged helix DNA-binding domain"/>
    <property type="match status" value="1"/>
</dbReference>
<organism evidence="4 5">
    <name type="scientific">Amycolatopsis bartoniae</name>
    <dbReference type="NCBI Taxonomy" id="941986"/>
    <lineage>
        <taxon>Bacteria</taxon>
        <taxon>Bacillati</taxon>
        <taxon>Actinomycetota</taxon>
        <taxon>Actinomycetes</taxon>
        <taxon>Pseudonocardiales</taxon>
        <taxon>Pseudonocardiaceae</taxon>
        <taxon>Amycolatopsis</taxon>
    </lineage>
</organism>
<reference evidence="4" key="2">
    <citation type="submission" date="2020-09" db="EMBL/GenBank/DDBJ databases">
        <authorList>
            <person name="Sun Q."/>
            <person name="Zhou Y."/>
        </authorList>
    </citation>
    <scope>NUCLEOTIDE SEQUENCE</scope>
    <source>
        <strain evidence="4">CGMCC 4.7679</strain>
    </source>
</reference>
<dbReference type="SUPFAM" id="SSF55781">
    <property type="entry name" value="GAF domain-like"/>
    <property type="match status" value="1"/>
</dbReference>
<protein>
    <recommendedName>
        <fullName evidence="3">ANTAR domain-containing protein</fullName>
    </recommendedName>
</protein>
<dbReference type="OrthoDB" id="7466251at2"/>
<keyword evidence="1" id="KW-0805">Transcription regulation</keyword>
<evidence type="ECO:0000256" key="2">
    <source>
        <dbReference type="ARBA" id="ARBA00023163"/>
    </source>
</evidence>
<accession>A0A8H9ITV0</accession>
<keyword evidence="5" id="KW-1185">Reference proteome</keyword>
<dbReference type="InterPro" id="IPR005561">
    <property type="entry name" value="ANTAR"/>
</dbReference>
<dbReference type="RefSeq" id="WP_145934535.1">
    <property type="nucleotide sequence ID" value="NZ_BNAV01000001.1"/>
</dbReference>
<evidence type="ECO:0000313" key="5">
    <source>
        <dbReference type="Proteomes" id="UP000658656"/>
    </source>
</evidence>
<keyword evidence="2" id="KW-0804">Transcription</keyword>
<gene>
    <name evidence="4" type="ORF">GCM10017566_08400</name>
</gene>
<feature type="domain" description="ANTAR" evidence="3">
    <location>
        <begin position="161"/>
        <end position="230"/>
    </location>
</feature>
<dbReference type="AlphaFoldDB" id="A0A8H9ITV0"/>
<name>A0A8H9ITV0_9PSEU</name>
<comment type="caution">
    <text evidence="4">The sequence shown here is derived from an EMBL/GenBank/DDBJ whole genome shotgun (WGS) entry which is preliminary data.</text>
</comment>
<evidence type="ECO:0000259" key="3">
    <source>
        <dbReference type="SMART" id="SM01012"/>
    </source>
</evidence>
<dbReference type="InterPro" id="IPR029016">
    <property type="entry name" value="GAF-like_dom_sf"/>
</dbReference>
<sequence>MDRDRAMRVWAAVARCARERDEHVSSRHACLACVKALSLRGAGLVLAGGVGKLEPVYATGAEAGGVTDLQLTLGEGPGVDAAESGAPVVVGDLGADGSVRRWPSFAPQAARHGVRAMYSVPLALGALRLGVLDLHRGEPGEPDTDELLDAVVYADTALMLVLDDLGDLPVTSGGDEFLDAYPALWRAEVHQAAGMVSVQLGVPVLEALVRLRAHAYRRGRPLAEVARAVVERRLRLPGAH</sequence>
<dbReference type="Pfam" id="PF03861">
    <property type="entry name" value="ANTAR"/>
    <property type="match status" value="1"/>
</dbReference>
<dbReference type="EMBL" id="BNAV01000001">
    <property type="protein sequence ID" value="GHF37538.1"/>
    <property type="molecule type" value="Genomic_DNA"/>
</dbReference>
<dbReference type="InterPro" id="IPR036388">
    <property type="entry name" value="WH-like_DNA-bd_sf"/>
</dbReference>
<evidence type="ECO:0000256" key="1">
    <source>
        <dbReference type="ARBA" id="ARBA00023015"/>
    </source>
</evidence>
<dbReference type="InterPro" id="IPR003018">
    <property type="entry name" value="GAF"/>
</dbReference>
<dbReference type="Gene3D" id="3.30.450.40">
    <property type="match status" value="1"/>
</dbReference>
<dbReference type="Pfam" id="PF01590">
    <property type="entry name" value="GAF"/>
    <property type="match status" value="1"/>
</dbReference>
<dbReference type="Proteomes" id="UP000658656">
    <property type="component" value="Unassembled WGS sequence"/>
</dbReference>
<dbReference type="SMART" id="SM01012">
    <property type="entry name" value="ANTAR"/>
    <property type="match status" value="1"/>
</dbReference>
<reference evidence="4" key="1">
    <citation type="journal article" date="2014" name="Int. J. Syst. Evol. Microbiol.">
        <title>Complete genome sequence of Corynebacterium casei LMG S-19264T (=DSM 44701T), isolated from a smear-ripened cheese.</title>
        <authorList>
            <consortium name="US DOE Joint Genome Institute (JGI-PGF)"/>
            <person name="Walter F."/>
            <person name="Albersmeier A."/>
            <person name="Kalinowski J."/>
            <person name="Ruckert C."/>
        </authorList>
    </citation>
    <scope>NUCLEOTIDE SEQUENCE</scope>
    <source>
        <strain evidence="4">CGMCC 4.7679</strain>
    </source>
</reference>
<dbReference type="GO" id="GO:0003723">
    <property type="term" value="F:RNA binding"/>
    <property type="evidence" value="ECO:0007669"/>
    <property type="project" value="InterPro"/>
</dbReference>
<proteinExistence type="predicted"/>
<evidence type="ECO:0000313" key="4">
    <source>
        <dbReference type="EMBL" id="GHF37538.1"/>
    </source>
</evidence>